<dbReference type="SUPFAM" id="SSF53223">
    <property type="entry name" value="Aminoacid dehydrogenase-like, N-terminal domain"/>
    <property type="match status" value="1"/>
</dbReference>
<feature type="domain" description="Malic enzyme NAD-binding" evidence="3">
    <location>
        <begin position="163"/>
        <end position="394"/>
    </location>
</feature>
<evidence type="ECO:0000259" key="3">
    <source>
        <dbReference type="SMART" id="SM00919"/>
    </source>
</evidence>
<gene>
    <name evidence="5" type="ORF">DLD82_06415</name>
</gene>
<dbReference type="InterPro" id="IPR051674">
    <property type="entry name" value="Malate_Decarboxylase"/>
</dbReference>
<dbReference type="SMART" id="SM01274">
    <property type="entry name" value="malic"/>
    <property type="match status" value="1"/>
</dbReference>
<evidence type="ECO:0000256" key="1">
    <source>
        <dbReference type="ARBA" id="ARBA00008785"/>
    </source>
</evidence>
<reference evidence="5 6" key="1">
    <citation type="submission" date="2018-05" db="EMBL/GenBank/DDBJ databases">
        <title>Draft genome of Methanospirillum stamsii Pt1.</title>
        <authorList>
            <person name="Dueholm M.S."/>
            <person name="Nielsen P.H."/>
            <person name="Bakmann L.F."/>
            <person name="Otzen D.E."/>
        </authorList>
    </citation>
    <scope>NUCLEOTIDE SEQUENCE [LARGE SCALE GENOMIC DNA]</scope>
    <source>
        <strain evidence="5 6">Pt1</strain>
    </source>
</reference>
<accession>A0A2V2NFD5</accession>
<evidence type="ECO:0000313" key="6">
    <source>
        <dbReference type="Proteomes" id="UP000245934"/>
    </source>
</evidence>
<comment type="similarity">
    <text evidence="1">Belongs to the malic enzymes family.</text>
</comment>
<evidence type="ECO:0000256" key="2">
    <source>
        <dbReference type="ARBA" id="ARBA00023002"/>
    </source>
</evidence>
<dbReference type="PIRSF" id="PIRSF000106">
    <property type="entry name" value="ME"/>
    <property type="match status" value="1"/>
</dbReference>
<dbReference type="InterPro" id="IPR012301">
    <property type="entry name" value="Malic_N_dom"/>
</dbReference>
<dbReference type="AlphaFoldDB" id="A0A2V2NFD5"/>
<name>A0A2V2NFD5_9EURY</name>
<evidence type="ECO:0000313" key="5">
    <source>
        <dbReference type="EMBL" id="PWR75097.1"/>
    </source>
</evidence>
<evidence type="ECO:0000259" key="4">
    <source>
        <dbReference type="SMART" id="SM01274"/>
    </source>
</evidence>
<dbReference type="Pfam" id="PF03949">
    <property type="entry name" value="Malic_M"/>
    <property type="match status" value="1"/>
</dbReference>
<dbReference type="GO" id="GO:0016616">
    <property type="term" value="F:oxidoreductase activity, acting on the CH-OH group of donors, NAD or NADP as acceptor"/>
    <property type="evidence" value="ECO:0007669"/>
    <property type="project" value="InterPro"/>
</dbReference>
<dbReference type="PANTHER" id="PTHR43237">
    <property type="entry name" value="NADP-DEPENDENT MALIC ENZYME"/>
    <property type="match status" value="1"/>
</dbReference>
<dbReference type="InterPro" id="IPR046346">
    <property type="entry name" value="Aminoacid_DH-like_N_sf"/>
</dbReference>
<organism evidence="5 6">
    <name type="scientific">Methanospirillum stamsii</name>
    <dbReference type="NCBI Taxonomy" id="1277351"/>
    <lineage>
        <taxon>Archaea</taxon>
        <taxon>Methanobacteriati</taxon>
        <taxon>Methanobacteriota</taxon>
        <taxon>Stenosarchaea group</taxon>
        <taxon>Methanomicrobia</taxon>
        <taxon>Methanomicrobiales</taxon>
        <taxon>Methanospirillaceae</taxon>
        <taxon>Methanospirillum</taxon>
    </lineage>
</organism>
<dbReference type="Gene3D" id="3.40.50.10380">
    <property type="entry name" value="Malic enzyme, N-terminal domain"/>
    <property type="match status" value="1"/>
</dbReference>
<dbReference type="InterPro" id="IPR045213">
    <property type="entry name" value="Malic_NAD-bd_bact_type"/>
</dbReference>
<dbReference type="InterPro" id="IPR036291">
    <property type="entry name" value="NAD(P)-bd_dom_sf"/>
</dbReference>
<dbReference type="InterPro" id="IPR001891">
    <property type="entry name" value="Malic_OxRdtase"/>
</dbReference>
<protein>
    <submittedName>
        <fullName evidence="5">NAD-dependent malic enzyme</fullName>
    </submittedName>
</protein>
<dbReference type="SMART" id="SM00919">
    <property type="entry name" value="Malic_M"/>
    <property type="match status" value="1"/>
</dbReference>
<proteinExistence type="inferred from homology"/>
<comment type="caution">
    <text evidence="5">The sequence shown here is derived from an EMBL/GenBank/DDBJ whole genome shotgun (WGS) entry which is preliminary data.</text>
</comment>
<dbReference type="RefSeq" id="WP_109940291.1">
    <property type="nucleotide sequence ID" value="NZ_CP176366.1"/>
</dbReference>
<dbReference type="EMBL" id="QGMZ01000013">
    <property type="protein sequence ID" value="PWR75097.1"/>
    <property type="molecule type" value="Genomic_DNA"/>
</dbReference>
<dbReference type="Gene3D" id="3.40.50.720">
    <property type="entry name" value="NAD(P)-binding Rossmann-like Domain"/>
    <property type="match status" value="1"/>
</dbReference>
<dbReference type="SUPFAM" id="SSF51735">
    <property type="entry name" value="NAD(P)-binding Rossmann-fold domains"/>
    <property type="match status" value="1"/>
</dbReference>
<dbReference type="GO" id="GO:0004470">
    <property type="term" value="F:malic enzyme activity"/>
    <property type="evidence" value="ECO:0007669"/>
    <property type="project" value="InterPro"/>
</dbReference>
<sequence>MDIDREEIAQKSLALHLDNHGKLAISSKVPVKTREDLSTAYTPGVAHVCRYIAEDERRAFSCTLKHNSIAIVTDGTAVLGLGNIGPYAAIPVMEGKAILFKEFAGIDAFPICIKGDHDDLISHIRSIAPVFGGINLEDIAAPHCFEIEEELQDLGIPVMHDDQHGAAIAVMAALLNSCRVTDKKYKELSVVVSGAGAAGYAVCRLLKCIGYEGEECHAVKELTVCDRTGIIYRGRPGLYHNIYKYLLGDETNQDLRKGTLADALIGADVFIGVSSGNLVTREMVRTMNKDPIVLALANPTPEIMPDEAKAGGAAIIGTGRSDYPNQVNNVLVFPGVFRGALDAGATRITEEMKVAAAYAIAEYINDPTPDRILPDPLDRGVAQAVATKVAEMARKCGCVRKI</sequence>
<dbReference type="Proteomes" id="UP000245934">
    <property type="component" value="Unassembled WGS sequence"/>
</dbReference>
<dbReference type="GO" id="GO:0051287">
    <property type="term" value="F:NAD binding"/>
    <property type="evidence" value="ECO:0007669"/>
    <property type="project" value="InterPro"/>
</dbReference>
<feature type="domain" description="Malic enzyme N-terminal" evidence="4">
    <location>
        <begin position="20"/>
        <end position="152"/>
    </location>
</feature>
<keyword evidence="6" id="KW-1185">Reference proteome</keyword>
<keyword evidence="2" id="KW-0560">Oxidoreductase</keyword>
<dbReference type="PANTHER" id="PTHR43237:SF4">
    <property type="entry name" value="NADP-DEPENDENT MALIC ENZYME"/>
    <property type="match status" value="1"/>
</dbReference>
<dbReference type="InterPro" id="IPR037062">
    <property type="entry name" value="Malic_N_dom_sf"/>
</dbReference>
<dbReference type="CDD" id="cd05311">
    <property type="entry name" value="NAD_bind_2_malic_enz"/>
    <property type="match status" value="1"/>
</dbReference>
<dbReference type="OrthoDB" id="45556at2157"/>
<dbReference type="PRINTS" id="PR00072">
    <property type="entry name" value="MALOXRDTASE"/>
</dbReference>
<dbReference type="InterPro" id="IPR012302">
    <property type="entry name" value="Malic_NAD-bd"/>
</dbReference>
<dbReference type="Pfam" id="PF00390">
    <property type="entry name" value="malic"/>
    <property type="match status" value="1"/>
</dbReference>
<dbReference type="GeneID" id="97609996"/>